<proteinExistence type="inferred from homology"/>
<keyword evidence="12" id="KW-0963">Cytoplasm</keyword>
<comment type="subcellular location">
    <subcellularLocation>
        <location evidence="12">Cytoplasm</location>
    </subcellularLocation>
</comment>
<dbReference type="GO" id="GO:0004413">
    <property type="term" value="F:homoserine kinase activity"/>
    <property type="evidence" value="ECO:0007669"/>
    <property type="project" value="UniProtKB-UniRule"/>
</dbReference>
<keyword evidence="9 12" id="KW-0418">Kinase</keyword>
<evidence type="ECO:0000256" key="9">
    <source>
        <dbReference type="ARBA" id="ARBA00022777"/>
    </source>
</evidence>
<sequence length="292" mass="32730">MKILVPATSANLGPGFDTLGLALEFFNEVEIKPFKVQTISISGEGCNKPFLKKNNNFVNIFNEIFLELTGKRENFKFKFKNFIPFSRGLGSSSAVIVSAVASAYKMANFKVDKHTILNKSLIYENHPDNITPATFGGFSCSIINNNKVLFKKCDISSDIKAVVVIPSKSMGTKESRSKLPKKYTTLECVNNISHASFLTACFFTKQYDSLRYACKDMLHEDIRMKALPELFEVRNLAYENGAIMSALSGSGSSFLNIVHKDDANKFKKLFINKFPNFRVEIFSFQNDGIIIN</sequence>
<evidence type="ECO:0000313" key="15">
    <source>
        <dbReference type="EMBL" id="SUX11138.1"/>
    </source>
</evidence>
<dbReference type="UniPathway" id="UPA00050">
    <property type="reaction ID" value="UER00064"/>
</dbReference>
<evidence type="ECO:0000256" key="3">
    <source>
        <dbReference type="ARBA" id="ARBA00012078"/>
    </source>
</evidence>
<dbReference type="Pfam" id="PF00288">
    <property type="entry name" value="GHMP_kinases_N"/>
    <property type="match status" value="1"/>
</dbReference>
<accession>A0A381DKG0</accession>
<dbReference type="InterPro" id="IPR013750">
    <property type="entry name" value="GHMP_kinase_C_dom"/>
</dbReference>
<dbReference type="GO" id="GO:0005524">
    <property type="term" value="F:ATP binding"/>
    <property type="evidence" value="ECO:0007669"/>
    <property type="project" value="UniProtKB-UniRule"/>
</dbReference>
<reference evidence="15 16" key="1">
    <citation type="submission" date="2018-06" db="EMBL/GenBank/DDBJ databases">
        <authorList>
            <consortium name="Pathogen Informatics"/>
            <person name="Doyle S."/>
        </authorList>
    </citation>
    <scope>NUCLEOTIDE SEQUENCE [LARGE SCALE GENOMIC DNA]</scope>
    <source>
        <strain evidence="15 16">NCTC12475</strain>
    </source>
</reference>
<dbReference type="Proteomes" id="UP000254920">
    <property type="component" value="Unassembled WGS sequence"/>
</dbReference>
<dbReference type="EMBL" id="UFVD01000001">
    <property type="protein sequence ID" value="SUX11138.1"/>
    <property type="molecule type" value="Genomic_DNA"/>
</dbReference>
<dbReference type="PRINTS" id="PR00958">
    <property type="entry name" value="HOMSERKINASE"/>
</dbReference>
<name>A0A381DKG0_9BACT</name>
<evidence type="ECO:0000256" key="12">
    <source>
        <dbReference type="HAMAP-Rule" id="MF_00384"/>
    </source>
</evidence>
<evidence type="ECO:0000259" key="13">
    <source>
        <dbReference type="Pfam" id="PF00288"/>
    </source>
</evidence>
<dbReference type="PIRSF" id="PIRSF000676">
    <property type="entry name" value="Homoser_kin"/>
    <property type="match status" value="1"/>
</dbReference>
<dbReference type="PANTHER" id="PTHR20861">
    <property type="entry name" value="HOMOSERINE/4-DIPHOSPHOCYTIDYL-2-C-METHYL-D-ERYTHRITOL KINASE"/>
    <property type="match status" value="1"/>
</dbReference>
<gene>
    <name evidence="12 15" type="primary">thrB</name>
    <name evidence="15" type="ORF">NCTC12475_01353</name>
</gene>
<comment type="pathway">
    <text evidence="1 12">Amino-acid biosynthesis; L-threonine biosynthesis; L-threonine from L-aspartate: step 4/5.</text>
</comment>
<evidence type="ECO:0000256" key="7">
    <source>
        <dbReference type="ARBA" id="ARBA00022697"/>
    </source>
</evidence>
<dbReference type="AlphaFoldDB" id="A0A381DKG0"/>
<feature type="domain" description="GHMP kinase N-terminal" evidence="13">
    <location>
        <begin position="65"/>
        <end position="137"/>
    </location>
</feature>
<keyword evidence="7 12" id="KW-0791">Threonine biosynthesis</keyword>
<evidence type="ECO:0000256" key="8">
    <source>
        <dbReference type="ARBA" id="ARBA00022741"/>
    </source>
</evidence>
<evidence type="ECO:0000256" key="11">
    <source>
        <dbReference type="ARBA" id="ARBA00049375"/>
    </source>
</evidence>
<feature type="binding site" evidence="12">
    <location>
        <begin position="84"/>
        <end position="94"/>
    </location>
    <ligand>
        <name>ATP</name>
        <dbReference type="ChEBI" id="CHEBI:30616"/>
    </ligand>
</feature>
<comment type="catalytic activity">
    <reaction evidence="11 12">
        <text>L-homoserine + ATP = O-phospho-L-homoserine + ADP + H(+)</text>
        <dbReference type="Rhea" id="RHEA:13985"/>
        <dbReference type="ChEBI" id="CHEBI:15378"/>
        <dbReference type="ChEBI" id="CHEBI:30616"/>
        <dbReference type="ChEBI" id="CHEBI:57476"/>
        <dbReference type="ChEBI" id="CHEBI:57590"/>
        <dbReference type="ChEBI" id="CHEBI:456216"/>
        <dbReference type="EC" id="2.7.1.39"/>
    </reaction>
</comment>
<protein>
    <recommendedName>
        <fullName evidence="4 12">Homoserine kinase</fullName>
        <shortName evidence="12">HK</shortName>
        <shortName evidence="12">HSK</shortName>
        <ecNumber evidence="3 12">2.7.1.39</ecNumber>
    </recommendedName>
</protein>
<evidence type="ECO:0000259" key="14">
    <source>
        <dbReference type="Pfam" id="PF08544"/>
    </source>
</evidence>
<dbReference type="GO" id="GO:0005737">
    <property type="term" value="C:cytoplasm"/>
    <property type="evidence" value="ECO:0007669"/>
    <property type="project" value="UniProtKB-SubCell"/>
</dbReference>
<evidence type="ECO:0000256" key="5">
    <source>
        <dbReference type="ARBA" id="ARBA00022605"/>
    </source>
</evidence>
<evidence type="ECO:0000256" key="1">
    <source>
        <dbReference type="ARBA" id="ARBA00005015"/>
    </source>
</evidence>
<organism evidence="15 16">
    <name type="scientific">Campylobacter sputorum subsp. sputorum</name>
    <dbReference type="NCBI Taxonomy" id="32024"/>
    <lineage>
        <taxon>Bacteria</taxon>
        <taxon>Pseudomonadati</taxon>
        <taxon>Campylobacterota</taxon>
        <taxon>Epsilonproteobacteria</taxon>
        <taxon>Campylobacterales</taxon>
        <taxon>Campylobacteraceae</taxon>
        <taxon>Campylobacter</taxon>
    </lineage>
</organism>
<dbReference type="GO" id="GO:0009088">
    <property type="term" value="P:threonine biosynthetic process"/>
    <property type="evidence" value="ECO:0007669"/>
    <property type="project" value="UniProtKB-UniRule"/>
</dbReference>
<dbReference type="NCBIfam" id="TIGR00191">
    <property type="entry name" value="thrB"/>
    <property type="match status" value="1"/>
</dbReference>
<dbReference type="Pfam" id="PF08544">
    <property type="entry name" value="GHMP_kinases_C"/>
    <property type="match status" value="1"/>
</dbReference>
<evidence type="ECO:0000256" key="6">
    <source>
        <dbReference type="ARBA" id="ARBA00022679"/>
    </source>
</evidence>
<keyword evidence="8 12" id="KW-0547">Nucleotide-binding</keyword>
<dbReference type="GeneID" id="93090005"/>
<dbReference type="RefSeq" id="WP_089181908.1">
    <property type="nucleotide sequence ID" value="NZ_CP043427.1"/>
</dbReference>
<dbReference type="PROSITE" id="PS00627">
    <property type="entry name" value="GHMP_KINASES_ATP"/>
    <property type="match status" value="1"/>
</dbReference>
<dbReference type="PANTHER" id="PTHR20861:SF1">
    <property type="entry name" value="HOMOSERINE KINASE"/>
    <property type="match status" value="1"/>
</dbReference>
<evidence type="ECO:0000256" key="2">
    <source>
        <dbReference type="ARBA" id="ARBA00007370"/>
    </source>
</evidence>
<dbReference type="HAMAP" id="MF_00384">
    <property type="entry name" value="Homoser_kinase"/>
    <property type="match status" value="1"/>
</dbReference>
<dbReference type="InterPro" id="IPR006204">
    <property type="entry name" value="GHMP_kinase_N_dom"/>
</dbReference>
<dbReference type="InterPro" id="IPR006203">
    <property type="entry name" value="GHMP_knse_ATP-bd_CS"/>
</dbReference>
<comment type="similarity">
    <text evidence="2 12">Belongs to the GHMP kinase family. Homoserine kinase subfamily.</text>
</comment>
<dbReference type="InterPro" id="IPR014721">
    <property type="entry name" value="Ribsml_uS5_D2-typ_fold_subgr"/>
</dbReference>
<evidence type="ECO:0000256" key="10">
    <source>
        <dbReference type="ARBA" id="ARBA00022840"/>
    </source>
</evidence>
<dbReference type="SUPFAM" id="SSF55060">
    <property type="entry name" value="GHMP Kinase, C-terminal domain"/>
    <property type="match status" value="1"/>
</dbReference>
<dbReference type="Gene3D" id="3.30.230.10">
    <property type="match status" value="1"/>
</dbReference>
<keyword evidence="5 12" id="KW-0028">Amino-acid biosynthesis</keyword>
<dbReference type="InterPro" id="IPR020568">
    <property type="entry name" value="Ribosomal_Su5_D2-typ_SF"/>
</dbReference>
<dbReference type="OrthoDB" id="9769912at2"/>
<evidence type="ECO:0000313" key="16">
    <source>
        <dbReference type="Proteomes" id="UP000254920"/>
    </source>
</evidence>
<dbReference type="InterPro" id="IPR000870">
    <property type="entry name" value="Homoserine_kinase"/>
</dbReference>
<dbReference type="SUPFAM" id="SSF54211">
    <property type="entry name" value="Ribosomal protein S5 domain 2-like"/>
    <property type="match status" value="1"/>
</dbReference>
<feature type="domain" description="GHMP kinase C-terminal" evidence="14">
    <location>
        <begin position="216"/>
        <end position="267"/>
    </location>
</feature>
<keyword evidence="16" id="KW-1185">Reference proteome</keyword>
<dbReference type="STRING" id="32024.GCA_000788295_01619"/>
<dbReference type="EC" id="2.7.1.39" evidence="3 12"/>
<keyword evidence="10 12" id="KW-0067">ATP-binding</keyword>
<evidence type="ECO:0000256" key="4">
    <source>
        <dbReference type="ARBA" id="ARBA00017858"/>
    </source>
</evidence>
<keyword evidence="6 12" id="KW-0808">Transferase</keyword>
<dbReference type="Gene3D" id="3.30.70.890">
    <property type="entry name" value="GHMP kinase, C-terminal domain"/>
    <property type="match status" value="1"/>
</dbReference>
<comment type="function">
    <text evidence="12">Catalyzes the ATP-dependent phosphorylation of L-homoserine to L-homoserine phosphate.</text>
</comment>
<dbReference type="InterPro" id="IPR036554">
    <property type="entry name" value="GHMP_kinase_C_sf"/>
</dbReference>